<keyword evidence="2" id="KW-1185">Reference proteome</keyword>
<name>A0A5A9NKC6_9TELE</name>
<dbReference type="AlphaFoldDB" id="A0A5A9NKC6"/>
<reference evidence="1 2" key="1">
    <citation type="journal article" date="2019" name="Mol. Ecol. Resour.">
        <title>Chromosome-level genome assembly of Triplophysa tibetana, a fish adapted to the harsh high-altitude environment of the Tibetan Plateau.</title>
        <authorList>
            <person name="Yang X."/>
            <person name="Liu H."/>
            <person name="Ma Z."/>
            <person name="Zou Y."/>
            <person name="Zou M."/>
            <person name="Mao Y."/>
            <person name="Li X."/>
            <person name="Wang H."/>
            <person name="Chen T."/>
            <person name="Wang W."/>
            <person name="Yang R."/>
        </authorList>
    </citation>
    <scope>NUCLEOTIDE SEQUENCE [LARGE SCALE GENOMIC DNA]</scope>
    <source>
        <strain evidence="1">TTIB1903HZAU</strain>
        <tissue evidence="1">Muscle</tissue>
    </source>
</reference>
<protein>
    <submittedName>
        <fullName evidence="1">Uncharacterized protein</fullName>
    </submittedName>
</protein>
<proteinExistence type="predicted"/>
<dbReference type="Proteomes" id="UP000324632">
    <property type="component" value="Chromosome 17"/>
</dbReference>
<gene>
    <name evidence="1" type="ORF">E1301_Tti013215</name>
</gene>
<sequence>MTAETRHNSDRAVLYLVTHILVDEIFSGAKEQANLVLLFLSLRDEDQQAESFICPRVECVEHLAVSPGASRIRVAHDHGLTAGNTQSQLGMTNWSETPPSTCQEMLREHATPNWHTQLSLDKLHTNRRKANIRKAHMCM</sequence>
<comment type="caution">
    <text evidence="1">The sequence shown here is derived from an EMBL/GenBank/DDBJ whole genome shotgun (WGS) entry which is preliminary data.</text>
</comment>
<evidence type="ECO:0000313" key="2">
    <source>
        <dbReference type="Proteomes" id="UP000324632"/>
    </source>
</evidence>
<organism evidence="1 2">
    <name type="scientific">Triplophysa tibetana</name>
    <dbReference type="NCBI Taxonomy" id="1572043"/>
    <lineage>
        <taxon>Eukaryota</taxon>
        <taxon>Metazoa</taxon>
        <taxon>Chordata</taxon>
        <taxon>Craniata</taxon>
        <taxon>Vertebrata</taxon>
        <taxon>Euteleostomi</taxon>
        <taxon>Actinopterygii</taxon>
        <taxon>Neopterygii</taxon>
        <taxon>Teleostei</taxon>
        <taxon>Ostariophysi</taxon>
        <taxon>Cypriniformes</taxon>
        <taxon>Nemacheilidae</taxon>
        <taxon>Triplophysa</taxon>
    </lineage>
</organism>
<dbReference type="EMBL" id="SOYY01000017">
    <property type="protein sequence ID" value="KAA0709296.1"/>
    <property type="molecule type" value="Genomic_DNA"/>
</dbReference>
<accession>A0A5A9NKC6</accession>
<evidence type="ECO:0000313" key="1">
    <source>
        <dbReference type="EMBL" id="KAA0709296.1"/>
    </source>
</evidence>